<evidence type="ECO:0000256" key="7">
    <source>
        <dbReference type="HAMAP-Rule" id="MF_00657"/>
    </source>
</evidence>
<feature type="binding site" evidence="7">
    <location>
        <position position="171"/>
    </location>
    <ligand>
        <name>2-oxoglutarate</name>
        <dbReference type="ChEBI" id="CHEBI:16810"/>
    </ligand>
</feature>
<protein>
    <submittedName>
        <fullName evidence="9">Fe2+-dependent dioxygenase</fullName>
    </submittedName>
</protein>
<dbReference type="RefSeq" id="WP_129832022.1">
    <property type="nucleotide sequence ID" value="NZ_CP035704.1"/>
</dbReference>
<dbReference type="Gene3D" id="2.60.120.620">
    <property type="entry name" value="q2cbj1_9rhob like domain"/>
    <property type="match status" value="1"/>
</dbReference>
<feature type="binding site" evidence="7">
    <location>
        <position position="96"/>
    </location>
    <ligand>
        <name>Fe cation</name>
        <dbReference type="ChEBI" id="CHEBI:24875"/>
    </ligand>
</feature>
<comment type="cofactor">
    <cofactor evidence="7">
        <name>Fe(2+)</name>
        <dbReference type="ChEBI" id="CHEBI:29033"/>
    </cofactor>
    <text evidence="7">Binds 1 Fe(2+) ion per subunit.</text>
</comment>
<keyword evidence="10" id="KW-1185">Reference proteome</keyword>
<sequence>MLLHVPDILTAEQVAACRRKLDTAAWANGRITAGHQSALAKDNLQLPETDPLACELGALVLEALNRNTTFFAGALPRRIFPPLFNCYRGGQSFDYHVDNAVRYDRSGGDAIPLRTDLSATLFLSSPDEYDGGELVIEDSFGTHDVKLPAGDLLLYPASSLHRVMPVTRGARFASFFWIQSLVRDDGERRLLFDLDLAIQTLAGESNVASTTTQNAAQLRLTGVYHNLLRRWADV</sequence>
<dbReference type="PANTHER" id="PTHR41536">
    <property type="entry name" value="PKHD-TYPE HYDROXYLASE YBIX"/>
    <property type="match status" value="1"/>
</dbReference>
<dbReference type="SUPFAM" id="SSF51197">
    <property type="entry name" value="Clavaminate synthase-like"/>
    <property type="match status" value="1"/>
</dbReference>
<dbReference type="KEGG" id="xbc:ELE36_04885"/>
<evidence type="ECO:0000256" key="1">
    <source>
        <dbReference type="ARBA" id="ARBA00001961"/>
    </source>
</evidence>
<dbReference type="InterPro" id="IPR023550">
    <property type="entry name" value="PKHD_hydroxylase"/>
</dbReference>
<dbReference type="GO" id="GO:0016706">
    <property type="term" value="F:2-oxoglutarate-dependent dioxygenase activity"/>
    <property type="evidence" value="ECO:0007669"/>
    <property type="project" value="UniProtKB-UniRule"/>
</dbReference>
<organism evidence="9 10">
    <name type="scientific">Pseudolysobacter antarcticus</name>
    <dbReference type="NCBI Taxonomy" id="2511995"/>
    <lineage>
        <taxon>Bacteria</taxon>
        <taxon>Pseudomonadati</taxon>
        <taxon>Pseudomonadota</taxon>
        <taxon>Gammaproteobacteria</taxon>
        <taxon>Lysobacterales</taxon>
        <taxon>Rhodanobacteraceae</taxon>
        <taxon>Pseudolysobacter</taxon>
    </lineage>
</organism>
<dbReference type="HAMAP" id="MF_00657">
    <property type="entry name" value="Hydroxyl_YbiX"/>
    <property type="match status" value="1"/>
</dbReference>
<accession>A0A411HGY2</accession>
<keyword evidence="4 7" id="KW-0223">Dioxygenase</keyword>
<keyword evidence="6 7" id="KW-0408">Iron</keyword>
<dbReference type="InterPro" id="IPR041097">
    <property type="entry name" value="PKHD_C"/>
</dbReference>
<dbReference type="EMBL" id="CP035704">
    <property type="protein sequence ID" value="QBB69762.1"/>
    <property type="molecule type" value="Genomic_DNA"/>
</dbReference>
<reference evidence="9 10" key="1">
    <citation type="submission" date="2019-01" db="EMBL/GenBank/DDBJ databases">
        <title>Pseudolysobacter antarctica gen. nov., sp. nov., isolated from Fildes Peninsula, Antarctica.</title>
        <authorList>
            <person name="Wei Z."/>
            <person name="Peng F."/>
        </authorList>
    </citation>
    <scope>NUCLEOTIDE SEQUENCE [LARGE SCALE GENOMIC DNA]</scope>
    <source>
        <strain evidence="9 10">AQ6-296</strain>
    </source>
</reference>
<feature type="binding site" evidence="7">
    <location>
        <position position="161"/>
    </location>
    <ligand>
        <name>Fe cation</name>
        <dbReference type="ChEBI" id="CHEBI:24875"/>
    </ligand>
</feature>
<evidence type="ECO:0000313" key="9">
    <source>
        <dbReference type="EMBL" id="QBB69762.1"/>
    </source>
</evidence>
<gene>
    <name evidence="9" type="ORF">ELE36_04885</name>
</gene>
<evidence type="ECO:0000256" key="3">
    <source>
        <dbReference type="ARBA" id="ARBA00022896"/>
    </source>
</evidence>
<dbReference type="GO" id="GO:0031418">
    <property type="term" value="F:L-ascorbic acid binding"/>
    <property type="evidence" value="ECO:0007669"/>
    <property type="project" value="UniProtKB-KW"/>
</dbReference>
<evidence type="ECO:0000313" key="10">
    <source>
        <dbReference type="Proteomes" id="UP000291562"/>
    </source>
</evidence>
<dbReference type="SMART" id="SM00702">
    <property type="entry name" value="P4Hc"/>
    <property type="match status" value="1"/>
</dbReference>
<dbReference type="AlphaFoldDB" id="A0A411HGY2"/>
<dbReference type="Pfam" id="PF13640">
    <property type="entry name" value="2OG-FeII_Oxy_3"/>
    <property type="match status" value="1"/>
</dbReference>
<dbReference type="OrthoDB" id="9812472at2"/>
<evidence type="ECO:0000256" key="5">
    <source>
        <dbReference type="ARBA" id="ARBA00023002"/>
    </source>
</evidence>
<name>A0A411HGY2_9GAMM</name>
<evidence type="ECO:0000256" key="4">
    <source>
        <dbReference type="ARBA" id="ARBA00022964"/>
    </source>
</evidence>
<dbReference type="GO" id="GO:0005506">
    <property type="term" value="F:iron ion binding"/>
    <property type="evidence" value="ECO:0007669"/>
    <property type="project" value="UniProtKB-UniRule"/>
</dbReference>
<evidence type="ECO:0000256" key="6">
    <source>
        <dbReference type="ARBA" id="ARBA00023004"/>
    </source>
</evidence>
<feature type="binding site" evidence="7">
    <location>
        <position position="98"/>
    </location>
    <ligand>
        <name>Fe cation</name>
        <dbReference type="ChEBI" id="CHEBI:24875"/>
    </ligand>
</feature>
<dbReference type="GO" id="GO:0006879">
    <property type="term" value="P:intracellular iron ion homeostasis"/>
    <property type="evidence" value="ECO:0007669"/>
    <property type="project" value="TreeGrafter"/>
</dbReference>
<dbReference type="Proteomes" id="UP000291562">
    <property type="component" value="Chromosome"/>
</dbReference>
<keyword evidence="2 7" id="KW-0479">Metal-binding</keyword>
<comment type="cofactor">
    <cofactor evidence="1 7">
        <name>L-ascorbate</name>
        <dbReference type="ChEBI" id="CHEBI:38290"/>
    </cofactor>
</comment>
<dbReference type="NCBIfam" id="NF003975">
    <property type="entry name" value="PRK05467.1-4"/>
    <property type="match status" value="1"/>
</dbReference>
<proteinExistence type="inferred from homology"/>
<dbReference type="Gene3D" id="4.10.860.20">
    <property type="entry name" value="Rabenosyn, Rab binding domain"/>
    <property type="match status" value="1"/>
</dbReference>
<evidence type="ECO:0000259" key="8">
    <source>
        <dbReference type="PROSITE" id="PS51471"/>
    </source>
</evidence>
<dbReference type="Pfam" id="PF18331">
    <property type="entry name" value="PKHD_C"/>
    <property type="match status" value="1"/>
</dbReference>
<dbReference type="GO" id="GO:0006974">
    <property type="term" value="P:DNA damage response"/>
    <property type="evidence" value="ECO:0007669"/>
    <property type="project" value="TreeGrafter"/>
</dbReference>
<dbReference type="PROSITE" id="PS51471">
    <property type="entry name" value="FE2OG_OXY"/>
    <property type="match status" value="1"/>
</dbReference>
<dbReference type="PANTHER" id="PTHR41536:SF1">
    <property type="entry name" value="PKHD-TYPE HYDROXYLASE YBIX"/>
    <property type="match status" value="1"/>
</dbReference>
<dbReference type="NCBIfam" id="NF003974">
    <property type="entry name" value="PRK05467.1-3"/>
    <property type="match status" value="1"/>
</dbReference>
<dbReference type="InterPro" id="IPR044862">
    <property type="entry name" value="Pro_4_hyd_alph_FE2OG_OXY"/>
</dbReference>
<keyword evidence="5 7" id="KW-0560">Oxidoreductase</keyword>
<evidence type="ECO:0000256" key="2">
    <source>
        <dbReference type="ARBA" id="ARBA00022723"/>
    </source>
</evidence>
<keyword evidence="3 7" id="KW-0847">Vitamin C</keyword>
<dbReference type="InterPro" id="IPR005123">
    <property type="entry name" value="Oxoglu/Fe-dep_dioxygenase_dom"/>
</dbReference>
<dbReference type="InterPro" id="IPR006620">
    <property type="entry name" value="Pro_4_hyd_alph"/>
</dbReference>
<feature type="domain" description="Fe2OG dioxygenase" evidence="8">
    <location>
        <begin position="78"/>
        <end position="180"/>
    </location>
</feature>